<accession>A0AAX2F6I9</accession>
<evidence type="ECO:0000313" key="1">
    <source>
        <dbReference type="EMBL" id="SHG09237.1"/>
    </source>
</evidence>
<name>A0AAX2F6I9_9BACT</name>
<keyword evidence="2" id="KW-1185">Reference proteome</keyword>
<dbReference type="RefSeq" id="WP_025839225.1">
    <property type="nucleotide sequence ID" value="NZ_BAKP01000035.1"/>
</dbReference>
<sequence length="155" mass="18520">MNIEIVDYAIYKRLNYDSVFKDCHNDSYQIYGKIMEGDSYAKIAWSSDLLLPQFIEIFPKIFAIGIDQDFAIYDFDSKRRIMYLDLKFLFCEMIIFEKKILIATELEVIIIDTRQYKVINTIPLQEIYEKMKINCGEVEIYCMDNTFQQYQIEST</sequence>
<protein>
    <submittedName>
        <fullName evidence="1">Uncharacterized protein</fullName>
    </submittedName>
</protein>
<dbReference type="AlphaFoldDB" id="A0AAX2F6I9"/>
<reference evidence="1 2" key="1">
    <citation type="submission" date="2016-11" db="EMBL/GenBank/DDBJ databases">
        <authorList>
            <person name="Varghese N."/>
            <person name="Submissions S."/>
        </authorList>
    </citation>
    <scope>NUCLEOTIDE SEQUENCE [LARGE SCALE GENOMIC DNA]</scope>
    <source>
        <strain evidence="1 2">DSM 22613</strain>
    </source>
</reference>
<organism evidence="1 2">
    <name type="scientific">Prevotella scopos JCM 17725</name>
    <dbReference type="NCBI Taxonomy" id="1236518"/>
    <lineage>
        <taxon>Bacteria</taxon>
        <taxon>Pseudomonadati</taxon>
        <taxon>Bacteroidota</taxon>
        <taxon>Bacteroidia</taxon>
        <taxon>Bacteroidales</taxon>
        <taxon>Prevotellaceae</taxon>
        <taxon>Prevotella</taxon>
    </lineage>
</organism>
<dbReference type="EMBL" id="FQWA01000035">
    <property type="protein sequence ID" value="SHG09237.1"/>
    <property type="molecule type" value="Genomic_DNA"/>
</dbReference>
<dbReference type="Proteomes" id="UP000184105">
    <property type="component" value="Unassembled WGS sequence"/>
</dbReference>
<proteinExistence type="predicted"/>
<comment type="caution">
    <text evidence="1">The sequence shown here is derived from an EMBL/GenBank/DDBJ whole genome shotgun (WGS) entry which is preliminary data.</text>
</comment>
<gene>
    <name evidence="1" type="ORF">SAMN05444364_1353</name>
</gene>
<evidence type="ECO:0000313" key="2">
    <source>
        <dbReference type="Proteomes" id="UP000184105"/>
    </source>
</evidence>